<dbReference type="EMBL" id="FOVF01000003">
    <property type="protein sequence ID" value="SFN04116.1"/>
    <property type="molecule type" value="Genomic_DNA"/>
</dbReference>
<name>A0A1I4VT04_9GAMM</name>
<feature type="domain" description="YdhG-like" evidence="1">
    <location>
        <begin position="24"/>
        <end position="127"/>
    </location>
</feature>
<dbReference type="Gene3D" id="3.90.1150.200">
    <property type="match status" value="1"/>
</dbReference>
<evidence type="ECO:0000259" key="1">
    <source>
        <dbReference type="Pfam" id="PF08818"/>
    </source>
</evidence>
<sequence>MGSRKSPLADSVADYISGLEPPLREDVEALRRAILASARGIGEEIKWNAPSFFTGEHFATMRLNGKVPLQLILHLGVKKSSIARDSIEDPDGLLQWLGPDRACISFPASGTVATRIASVQHIVRQWVQHVPARVAG</sequence>
<gene>
    <name evidence="2" type="ORF">SAMN05216289_1033</name>
</gene>
<dbReference type="STRING" id="578942.SAMN05216289_1033"/>
<dbReference type="Proteomes" id="UP000198575">
    <property type="component" value="Unassembled WGS sequence"/>
</dbReference>
<evidence type="ECO:0000313" key="2">
    <source>
        <dbReference type="EMBL" id="SFN04116.1"/>
    </source>
</evidence>
<dbReference type="OrthoDB" id="9811812at2"/>
<organism evidence="2 3">
    <name type="scientific">Dokdonella immobilis</name>
    <dbReference type="NCBI Taxonomy" id="578942"/>
    <lineage>
        <taxon>Bacteria</taxon>
        <taxon>Pseudomonadati</taxon>
        <taxon>Pseudomonadota</taxon>
        <taxon>Gammaproteobacteria</taxon>
        <taxon>Lysobacterales</taxon>
        <taxon>Rhodanobacteraceae</taxon>
        <taxon>Dokdonella</taxon>
    </lineage>
</organism>
<protein>
    <recommendedName>
        <fullName evidence="1">YdhG-like domain-containing protein</fullName>
    </recommendedName>
</protein>
<keyword evidence="3" id="KW-1185">Reference proteome</keyword>
<dbReference type="Pfam" id="PF08818">
    <property type="entry name" value="DUF1801"/>
    <property type="match status" value="1"/>
</dbReference>
<dbReference type="InterPro" id="IPR014922">
    <property type="entry name" value="YdhG-like"/>
</dbReference>
<dbReference type="SUPFAM" id="SSF159888">
    <property type="entry name" value="YdhG-like"/>
    <property type="match status" value="1"/>
</dbReference>
<dbReference type="AlphaFoldDB" id="A0A1I4VT04"/>
<dbReference type="RefSeq" id="WP_092404663.1">
    <property type="nucleotide sequence ID" value="NZ_FOVF01000003.1"/>
</dbReference>
<reference evidence="2 3" key="1">
    <citation type="submission" date="2016-10" db="EMBL/GenBank/DDBJ databases">
        <authorList>
            <person name="de Groot N.N."/>
        </authorList>
    </citation>
    <scope>NUCLEOTIDE SEQUENCE [LARGE SCALE GENOMIC DNA]</scope>
    <source>
        <strain evidence="2 3">CGMCC 1.7659</strain>
    </source>
</reference>
<evidence type="ECO:0000313" key="3">
    <source>
        <dbReference type="Proteomes" id="UP000198575"/>
    </source>
</evidence>
<proteinExistence type="predicted"/>
<accession>A0A1I4VT04</accession>